<feature type="domain" description="HD-GYP" evidence="4">
    <location>
        <begin position="321"/>
        <end position="518"/>
    </location>
</feature>
<dbReference type="GO" id="GO:0000160">
    <property type="term" value="P:phosphorelay signal transduction system"/>
    <property type="evidence" value="ECO:0007669"/>
    <property type="project" value="InterPro"/>
</dbReference>
<evidence type="ECO:0000256" key="1">
    <source>
        <dbReference type="PROSITE-ProRule" id="PRU00169"/>
    </source>
</evidence>
<dbReference type="InterPro" id="IPR011006">
    <property type="entry name" value="CheY-like_superfamily"/>
</dbReference>
<name>A0A5N3R480_9VIBR</name>
<protein>
    <submittedName>
        <fullName evidence="5">HD domain-containing protein</fullName>
    </submittedName>
</protein>
<dbReference type="SUPFAM" id="SSF109604">
    <property type="entry name" value="HD-domain/PDEase-like"/>
    <property type="match status" value="1"/>
</dbReference>
<feature type="domain" description="Response regulatory" evidence="3">
    <location>
        <begin position="33"/>
        <end position="157"/>
    </location>
</feature>
<dbReference type="PROSITE" id="PS51832">
    <property type="entry name" value="HD_GYP"/>
    <property type="match status" value="1"/>
</dbReference>
<evidence type="ECO:0000259" key="3">
    <source>
        <dbReference type="PROSITE" id="PS50110"/>
    </source>
</evidence>
<dbReference type="InterPro" id="IPR052020">
    <property type="entry name" value="Cyclic_di-GMP/3'3'-cGAMP_PDE"/>
</dbReference>
<dbReference type="SMART" id="SM00471">
    <property type="entry name" value="HDc"/>
    <property type="match status" value="1"/>
</dbReference>
<evidence type="ECO:0000313" key="6">
    <source>
        <dbReference type="Proteomes" id="UP000326789"/>
    </source>
</evidence>
<dbReference type="EMBL" id="VWSE01000006">
    <property type="protein sequence ID" value="KAB0288275.1"/>
    <property type="molecule type" value="Genomic_DNA"/>
</dbReference>
<dbReference type="Pfam" id="PF13487">
    <property type="entry name" value="HD_5"/>
    <property type="match status" value="1"/>
</dbReference>
<dbReference type="InterPro" id="IPR003607">
    <property type="entry name" value="HD/PDEase_dom"/>
</dbReference>
<dbReference type="RefSeq" id="WP_150870110.1">
    <property type="nucleotide sequence ID" value="NZ_VWSE01000006.1"/>
</dbReference>
<keyword evidence="1" id="KW-0597">Phosphoprotein</keyword>
<organism evidence="5 6">
    <name type="scientific">Vibrio fortis</name>
    <dbReference type="NCBI Taxonomy" id="212667"/>
    <lineage>
        <taxon>Bacteria</taxon>
        <taxon>Pseudomonadati</taxon>
        <taxon>Pseudomonadota</taxon>
        <taxon>Gammaproteobacteria</taxon>
        <taxon>Vibrionales</taxon>
        <taxon>Vibrionaceae</taxon>
        <taxon>Vibrio</taxon>
    </lineage>
</organism>
<evidence type="ECO:0000259" key="4">
    <source>
        <dbReference type="PROSITE" id="PS51832"/>
    </source>
</evidence>
<comment type="caution">
    <text evidence="5">The sequence shown here is derived from an EMBL/GenBank/DDBJ whole genome shotgun (WGS) entry which is preliminary data.</text>
</comment>
<feature type="modified residue" description="4-aspartylphosphate" evidence="1">
    <location>
        <position position="88"/>
    </location>
</feature>
<feature type="region of interest" description="Disordered" evidence="2">
    <location>
        <begin position="1"/>
        <end position="26"/>
    </location>
</feature>
<evidence type="ECO:0000313" key="5">
    <source>
        <dbReference type="EMBL" id="KAB0288275.1"/>
    </source>
</evidence>
<dbReference type="SUPFAM" id="SSF52172">
    <property type="entry name" value="CheY-like"/>
    <property type="match status" value="1"/>
</dbReference>
<accession>A0A5N3R480</accession>
<dbReference type="Gene3D" id="3.40.50.2300">
    <property type="match status" value="1"/>
</dbReference>
<sequence>MPNSLFSVSQKRKDNSPQIMQQPHSKTVNRPWKVLLIDDEPDVISVSKMALTGLKFQDNPLEILSASSAKQAKEILEEHSDIALALVDVVMETDNAGLELIHWIREIKNNKQIRLVLRTGQPGQAPEETVINTYEINDYKNKTELNATRLKTSVLTALRAYRDIRIISSNQNRLEQLLSSTEAILAHSEIKDFLRVAHSELKRFLKHDQLQLAINIESHMPYAQPVKKQYLITDENELFESESISAVEDLIVNLPTTKPDKPIIDINSKRLLHCLKINEFEHITIGFNFKNPISKGVSNLLPHFTSNFVLVFKNLLSNHEIQEVQQQLMLMLSEAIETRSKETGAHVLRVALICEFIATQLGLGKKHVQIIKHAAPMHDLGKIGVPESILHKPAALSDEEWDIMKTHPTIGYNLLSKLNYGIPQMGAMVSLSHHEKWNGSGYPNQLEGEDIPLEGRIMAIADVIDALGSARSYKKAWRDQDIIDLIEDQKGIHFDPKIADVAIQHFAEIMEIRKHYPDAD</sequence>
<proteinExistence type="predicted"/>
<dbReference type="CDD" id="cd00077">
    <property type="entry name" value="HDc"/>
    <property type="match status" value="1"/>
</dbReference>
<feature type="compositionally biased region" description="Polar residues" evidence="2">
    <location>
        <begin position="16"/>
        <end position="26"/>
    </location>
</feature>
<dbReference type="AlphaFoldDB" id="A0A5N3R480"/>
<dbReference type="PROSITE" id="PS50110">
    <property type="entry name" value="RESPONSE_REGULATORY"/>
    <property type="match status" value="1"/>
</dbReference>
<dbReference type="Gene3D" id="1.10.3210.10">
    <property type="entry name" value="Hypothetical protein af1432"/>
    <property type="match status" value="1"/>
</dbReference>
<gene>
    <name evidence="5" type="ORF">F2P58_12555</name>
</gene>
<dbReference type="InterPro" id="IPR001789">
    <property type="entry name" value="Sig_transdc_resp-reg_receiver"/>
</dbReference>
<dbReference type="PANTHER" id="PTHR45228">
    <property type="entry name" value="CYCLIC DI-GMP PHOSPHODIESTERASE TM_0186-RELATED"/>
    <property type="match status" value="1"/>
</dbReference>
<evidence type="ECO:0000256" key="2">
    <source>
        <dbReference type="SAM" id="MobiDB-lite"/>
    </source>
</evidence>
<dbReference type="InterPro" id="IPR037522">
    <property type="entry name" value="HD_GYP_dom"/>
</dbReference>
<dbReference type="GO" id="GO:0008081">
    <property type="term" value="F:phosphoric diester hydrolase activity"/>
    <property type="evidence" value="ECO:0007669"/>
    <property type="project" value="UniProtKB-ARBA"/>
</dbReference>
<dbReference type="PANTHER" id="PTHR45228:SF9">
    <property type="entry name" value="3'3'-CGAMP-SPECIFIC PHOSPHODIESTERASE 2"/>
    <property type="match status" value="1"/>
</dbReference>
<dbReference type="Proteomes" id="UP000326789">
    <property type="component" value="Unassembled WGS sequence"/>
</dbReference>
<reference evidence="5 6" key="1">
    <citation type="submission" date="2019-09" db="EMBL/GenBank/DDBJ databases">
        <title>Whole genome sequence of Vibrio fortis.</title>
        <authorList>
            <person name="Das S.K."/>
        </authorList>
    </citation>
    <scope>NUCLEOTIDE SEQUENCE [LARGE SCALE GENOMIC DNA]</scope>
    <source>
        <strain evidence="5 6">AN60</strain>
    </source>
</reference>
<dbReference type="InterPro" id="IPR021800">
    <property type="entry name" value="DUF3369"/>
</dbReference>
<dbReference type="Pfam" id="PF11849">
    <property type="entry name" value="DUF3369"/>
    <property type="match status" value="1"/>
</dbReference>